<sequence>MAKGKGIHQAEDAASAGFLRQPKVRLKSGDRVRFHFLSTGEDDFFGGGRFHMFPQKTQAGKTWTKEVLCVRAFTDGEEECSHCDEGHDDMGNRFAVWVYAHFVLHLGDNPNQGEGEEPWEQVKMGKRVMFKETIDLPLMIWMPYGRGFIWFGQFREAVVKYGTLLGRLFELKRVGSGMQDTDYTLAVVKEVDLEKKIQKEIDKSDVVTTIEVAMRETVSSGSASPAPARLSEEEEASEDEASEEEAPAAGDVPEMEEPAEELV</sequence>
<feature type="compositionally biased region" description="Acidic residues" evidence="1">
    <location>
        <begin position="232"/>
        <end position="246"/>
    </location>
</feature>
<accession>A0A0F9KWA6</accession>
<dbReference type="AlphaFoldDB" id="A0A0F9KWA6"/>
<feature type="compositionally biased region" description="Acidic residues" evidence="1">
    <location>
        <begin position="253"/>
        <end position="263"/>
    </location>
</feature>
<evidence type="ECO:0008006" key="3">
    <source>
        <dbReference type="Google" id="ProtNLM"/>
    </source>
</evidence>
<proteinExistence type="predicted"/>
<reference evidence="2" key="1">
    <citation type="journal article" date="2015" name="Nature">
        <title>Complex archaea that bridge the gap between prokaryotes and eukaryotes.</title>
        <authorList>
            <person name="Spang A."/>
            <person name="Saw J.H."/>
            <person name="Jorgensen S.L."/>
            <person name="Zaremba-Niedzwiedzka K."/>
            <person name="Martijn J."/>
            <person name="Lind A.E."/>
            <person name="van Eijk R."/>
            <person name="Schleper C."/>
            <person name="Guy L."/>
            <person name="Ettema T.J."/>
        </authorList>
    </citation>
    <scope>NUCLEOTIDE SEQUENCE</scope>
</reference>
<comment type="caution">
    <text evidence="2">The sequence shown here is derived from an EMBL/GenBank/DDBJ whole genome shotgun (WGS) entry which is preliminary data.</text>
</comment>
<organism evidence="2">
    <name type="scientific">marine sediment metagenome</name>
    <dbReference type="NCBI Taxonomy" id="412755"/>
    <lineage>
        <taxon>unclassified sequences</taxon>
        <taxon>metagenomes</taxon>
        <taxon>ecological metagenomes</taxon>
    </lineage>
</organism>
<name>A0A0F9KWA6_9ZZZZ</name>
<evidence type="ECO:0000256" key="1">
    <source>
        <dbReference type="SAM" id="MobiDB-lite"/>
    </source>
</evidence>
<evidence type="ECO:0000313" key="2">
    <source>
        <dbReference type="EMBL" id="KKM19595.1"/>
    </source>
</evidence>
<feature type="region of interest" description="Disordered" evidence="1">
    <location>
        <begin position="216"/>
        <end position="263"/>
    </location>
</feature>
<protein>
    <recommendedName>
        <fullName evidence="3">Bacteriophage T4 Gp32 single-stranded DNA-binding domain-containing protein</fullName>
    </recommendedName>
</protein>
<dbReference type="EMBL" id="LAZR01013951">
    <property type="protein sequence ID" value="KKM19595.1"/>
    <property type="molecule type" value="Genomic_DNA"/>
</dbReference>
<gene>
    <name evidence="2" type="ORF">LCGC14_1654020</name>
</gene>